<dbReference type="RefSeq" id="WP_430980937.1">
    <property type="nucleotide sequence ID" value="NZ_JAGRQC010000003.1"/>
</dbReference>
<dbReference type="InterPro" id="IPR029063">
    <property type="entry name" value="SAM-dependent_MTases_sf"/>
</dbReference>
<evidence type="ECO:0000313" key="8">
    <source>
        <dbReference type="EMBL" id="MBR0553029.1"/>
    </source>
</evidence>
<feature type="binding site" evidence="5">
    <location>
        <position position="302"/>
    </location>
    <ligand>
        <name>S-adenosyl-L-methionine</name>
        <dbReference type="ChEBI" id="CHEBI:59789"/>
    </ligand>
</feature>
<dbReference type="GO" id="GO:0001510">
    <property type="term" value="P:RNA methylation"/>
    <property type="evidence" value="ECO:0007669"/>
    <property type="project" value="InterPro"/>
</dbReference>
<evidence type="ECO:0000256" key="4">
    <source>
        <dbReference type="ARBA" id="ARBA00022884"/>
    </source>
</evidence>
<evidence type="ECO:0000256" key="6">
    <source>
        <dbReference type="SAM" id="MobiDB-lite"/>
    </source>
</evidence>
<dbReference type="EMBL" id="JAGRQC010000003">
    <property type="protein sequence ID" value="MBR0553029.1"/>
    <property type="molecule type" value="Genomic_DNA"/>
</dbReference>
<evidence type="ECO:0000256" key="3">
    <source>
        <dbReference type="ARBA" id="ARBA00022691"/>
    </source>
</evidence>
<evidence type="ECO:0000256" key="1">
    <source>
        <dbReference type="ARBA" id="ARBA00022603"/>
    </source>
</evidence>
<feature type="active site" description="Nucleophile" evidence="5">
    <location>
        <position position="371"/>
    </location>
</feature>
<protein>
    <submittedName>
        <fullName evidence="8">RsmB/NOP family class I SAM-dependent RNA methyltransferase</fullName>
    </submittedName>
</protein>
<dbReference type="PRINTS" id="PR02008">
    <property type="entry name" value="RCMTFAMILY"/>
</dbReference>
<keyword evidence="3 5" id="KW-0949">S-adenosyl-L-methionine</keyword>
<dbReference type="PROSITE" id="PS51686">
    <property type="entry name" value="SAM_MT_RSMB_NOP"/>
    <property type="match status" value="1"/>
</dbReference>
<feature type="binding site" evidence="5">
    <location>
        <begin position="255"/>
        <end position="261"/>
    </location>
    <ligand>
        <name>S-adenosyl-L-methionine</name>
        <dbReference type="ChEBI" id="CHEBI:59789"/>
    </ligand>
</feature>
<dbReference type="SUPFAM" id="SSF53335">
    <property type="entry name" value="S-adenosyl-L-methionine-dependent methyltransferases"/>
    <property type="match status" value="1"/>
</dbReference>
<gene>
    <name evidence="8" type="ORF">J7S20_10975</name>
</gene>
<dbReference type="CDD" id="cd02440">
    <property type="entry name" value="AdoMet_MTases"/>
    <property type="match status" value="1"/>
</dbReference>
<dbReference type="GO" id="GO:0006355">
    <property type="term" value="P:regulation of DNA-templated transcription"/>
    <property type="evidence" value="ECO:0007669"/>
    <property type="project" value="InterPro"/>
</dbReference>
<dbReference type="InterPro" id="IPR035926">
    <property type="entry name" value="NusB-like_sf"/>
</dbReference>
<dbReference type="Proteomes" id="UP000676996">
    <property type="component" value="Unassembled WGS sequence"/>
</dbReference>
<evidence type="ECO:0000313" key="9">
    <source>
        <dbReference type="Proteomes" id="UP000676996"/>
    </source>
</evidence>
<dbReference type="InterPro" id="IPR006027">
    <property type="entry name" value="NusB_RsmB_TIM44"/>
</dbReference>
<comment type="similarity">
    <text evidence="5">Belongs to the class I-like SAM-binding methyltransferase superfamily. RsmB/NOP family.</text>
</comment>
<dbReference type="PANTHER" id="PTHR22807">
    <property type="entry name" value="NOP2 YEAST -RELATED NOL1/NOP2/FMU SUN DOMAIN-CONTAINING"/>
    <property type="match status" value="1"/>
</dbReference>
<dbReference type="InterPro" id="IPR049560">
    <property type="entry name" value="MeTrfase_RsmB-F_NOP2_cat"/>
</dbReference>
<dbReference type="Gene3D" id="3.40.50.150">
    <property type="entry name" value="Vaccinia Virus protein VP39"/>
    <property type="match status" value="1"/>
</dbReference>
<keyword evidence="9" id="KW-1185">Reference proteome</keyword>
<dbReference type="Gene3D" id="1.10.940.10">
    <property type="entry name" value="NusB-like"/>
    <property type="match status" value="1"/>
</dbReference>
<keyword evidence="1 5" id="KW-0489">Methyltransferase</keyword>
<dbReference type="GO" id="GO:0008173">
    <property type="term" value="F:RNA methyltransferase activity"/>
    <property type="evidence" value="ECO:0007669"/>
    <property type="project" value="InterPro"/>
</dbReference>
<feature type="region of interest" description="Disordered" evidence="6">
    <location>
        <begin position="1"/>
        <end position="24"/>
    </location>
</feature>
<dbReference type="SUPFAM" id="SSF48013">
    <property type="entry name" value="NusB-like"/>
    <property type="match status" value="1"/>
</dbReference>
<organism evidence="8 9">
    <name type="scientific">Stakelama marina</name>
    <dbReference type="NCBI Taxonomy" id="2826939"/>
    <lineage>
        <taxon>Bacteria</taxon>
        <taxon>Pseudomonadati</taxon>
        <taxon>Pseudomonadota</taxon>
        <taxon>Alphaproteobacteria</taxon>
        <taxon>Sphingomonadales</taxon>
        <taxon>Sphingomonadaceae</taxon>
        <taxon>Stakelama</taxon>
    </lineage>
</organism>
<reference evidence="8" key="1">
    <citation type="submission" date="2021-04" db="EMBL/GenBank/DDBJ databases">
        <title>Ouciella asimina sp. nov., isolated from the surface seawater in the hydrothermal field of Okinawa Trough.</title>
        <authorList>
            <person name="Shuang W."/>
        </authorList>
    </citation>
    <scope>NUCLEOTIDE SEQUENCE</scope>
    <source>
        <strain evidence="8">LXI357</strain>
    </source>
</reference>
<name>A0A8T4IKZ3_9SPHN</name>
<keyword evidence="4 5" id="KW-0694">RNA-binding</keyword>
<dbReference type="AlphaFoldDB" id="A0A8T4IKZ3"/>
<evidence type="ECO:0000256" key="5">
    <source>
        <dbReference type="PROSITE-ProRule" id="PRU01023"/>
    </source>
</evidence>
<dbReference type="InterPro" id="IPR001678">
    <property type="entry name" value="MeTrfase_RsmB-F_NOP2_dom"/>
</dbReference>
<sequence>MKPARPQRPNRASRRPRLAPEQAGLPARRAALRLLDAVLRRGLALEAALDQAAAGLDKREDRALAHAIAAEALRRLADLDAAIDSATRQRLPDDAKARFVLRIALVQALAMNIAPHAAIATALPLVDGGPRRLVHGVFGTLMRGEARLPEAPQLPPAVADRWRGQWGDHVVDAAQRAISAPPPIDLTLARAEETEDWEKRLHGESLLPGHVRLPAGTPVPATEGFAEGAWWVQDIAASLPARLGGGGSGHALDLCAAPGGKTLQLAASGWDVTAVDISESRLARLRENLERTGLGAQIVAADLLEWEPDAAADLVLLDAPCSATGIFRRHPDVLHRVRPAIIAEAAQLQAKLFDRAARWVRPGGLLVYATCSMEREEGEDQLAGFLDRHGDFAVDPVLPDELPDGVYAAPGGWLRTLPDMLADEGGLDGFFMVRLMRTA</sequence>
<proteinExistence type="inferred from homology"/>
<comment type="caution">
    <text evidence="8">The sequence shown here is derived from an EMBL/GenBank/DDBJ whole genome shotgun (WGS) entry which is preliminary data.</text>
</comment>
<keyword evidence="2 5" id="KW-0808">Transferase</keyword>
<dbReference type="Pfam" id="PF01189">
    <property type="entry name" value="Methyltr_RsmB-F"/>
    <property type="match status" value="1"/>
</dbReference>
<dbReference type="Pfam" id="PF01029">
    <property type="entry name" value="NusB"/>
    <property type="match status" value="1"/>
</dbReference>
<accession>A0A8T4IKZ3</accession>
<feature type="binding site" evidence="5">
    <location>
        <position position="276"/>
    </location>
    <ligand>
        <name>S-adenosyl-L-methionine</name>
        <dbReference type="ChEBI" id="CHEBI:59789"/>
    </ligand>
</feature>
<dbReference type="GO" id="GO:0003723">
    <property type="term" value="F:RNA binding"/>
    <property type="evidence" value="ECO:0007669"/>
    <property type="project" value="UniProtKB-UniRule"/>
</dbReference>
<dbReference type="InterPro" id="IPR023267">
    <property type="entry name" value="RCMT"/>
</dbReference>
<feature type="binding site" evidence="5">
    <location>
        <position position="318"/>
    </location>
    <ligand>
        <name>S-adenosyl-L-methionine</name>
        <dbReference type="ChEBI" id="CHEBI:59789"/>
    </ligand>
</feature>
<evidence type="ECO:0000259" key="7">
    <source>
        <dbReference type="PROSITE" id="PS51686"/>
    </source>
</evidence>
<evidence type="ECO:0000256" key="2">
    <source>
        <dbReference type="ARBA" id="ARBA00022679"/>
    </source>
</evidence>
<feature type="domain" description="SAM-dependent MTase RsmB/NOP-type" evidence="7">
    <location>
        <begin position="145"/>
        <end position="438"/>
    </location>
</feature>
<dbReference type="PANTHER" id="PTHR22807:SF61">
    <property type="entry name" value="NOL1_NOP2_SUN FAMILY PROTEIN _ ANTITERMINATION NUSB DOMAIN-CONTAINING PROTEIN"/>
    <property type="match status" value="1"/>
</dbReference>